<dbReference type="PROSITE" id="PS51007">
    <property type="entry name" value="CYTC"/>
    <property type="match status" value="1"/>
</dbReference>
<dbReference type="GO" id="GO:0009055">
    <property type="term" value="F:electron transfer activity"/>
    <property type="evidence" value="ECO:0007669"/>
    <property type="project" value="InterPro"/>
</dbReference>
<evidence type="ECO:0000256" key="7">
    <source>
        <dbReference type="SAM" id="MobiDB-lite"/>
    </source>
</evidence>
<dbReference type="PANTHER" id="PTHR30600">
    <property type="entry name" value="CYTOCHROME C PEROXIDASE-RELATED"/>
    <property type="match status" value="1"/>
</dbReference>
<keyword evidence="3" id="KW-0732">Signal</keyword>
<dbReference type="InterPro" id="IPR051395">
    <property type="entry name" value="Cytochrome_c_Peroxidase/MauG"/>
</dbReference>
<dbReference type="GO" id="GO:0046872">
    <property type="term" value="F:metal ion binding"/>
    <property type="evidence" value="ECO:0007669"/>
    <property type="project" value="UniProtKB-KW"/>
</dbReference>
<gene>
    <name evidence="9" type="ORF">BC008_09345</name>
    <name evidence="10" type="ORF">BC008_12410</name>
</gene>
<keyword evidence="4" id="KW-0560">Oxidoreductase</keyword>
<keyword evidence="5 6" id="KW-0408">Iron</keyword>
<keyword evidence="1 6" id="KW-0349">Heme</keyword>
<evidence type="ECO:0000256" key="5">
    <source>
        <dbReference type="ARBA" id="ARBA00023004"/>
    </source>
</evidence>
<proteinExistence type="predicted"/>
<feature type="region of interest" description="Disordered" evidence="7">
    <location>
        <begin position="206"/>
        <end position="263"/>
    </location>
</feature>
<feature type="domain" description="Cytochrome c" evidence="8">
    <location>
        <begin position="390"/>
        <end position="565"/>
    </location>
</feature>
<dbReference type="EMBL" id="LMTZ01000158">
    <property type="protein sequence ID" value="KST62375.1"/>
    <property type="molecule type" value="Genomic_DNA"/>
</dbReference>
<evidence type="ECO:0000256" key="2">
    <source>
        <dbReference type="ARBA" id="ARBA00022723"/>
    </source>
</evidence>
<dbReference type="GO" id="GO:0004130">
    <property type="term" value="F:cytochrome-c peroxidase activity"/>
    <property type="evidence" value="ECO:0007669"/>
    <property type="project" value="TreeGrafter"/>
</dbReference>
<dbReference type="InterPro" id="IPR036909">
    <property type="entry name" value="Cyt_c-like_dom_sf"/>
</dbReference>
<organism evidence="9 11">
    <name type="scientific">Mastigocoleus testarum BC008</name>
    <dbReference type="NCBI Taxonomy" id="371196"/>
    <lineage>
        <taxon>Bacteria</taxon>
        <taxon>Bacillati</taxon>
        <taxon>Cyanobacteriota</taxon>
        <taxon>Cyanophyceae</taxon>
        <taxon>Nostocales</taxon>
        <taxon>Hapalosiphonaceae</taxon>
        <taxon>Mastigocoleus</taxon>
    </lineage>
</organism>
<keyword evidence="11" id="KW-1185">Reference proteome</keyword>
<dbReference type="Proteomes" id="UP000053372">
    <property type="component" value="Unassembled WGS sequence"/>
</dbReference>
<dbReference type="Gene3D" id="1.10.760.10">
    <property type="entry name" value="Cytochrome c-like domain"/>
    <property type="match status" value="2"/>
</dbReference>
<feature type="compositionally biased region" description="Basic and acidic residues" evidence="7">
    <location>
        <begin position="209"/>
        <end position="219"/>
    </location>
</feature>
<accession>A0A0V7ZD23</accession>
<dbReference type="InterPro" id="IPR009056">
    <property type="entry name" value="Cyt_c-like_dom"/>
</dbReference>
<dbReference type="PANTHER" id="PTHR30600:SF10">
    <property type="entry name" value="BLL6722 PROTEIN"/>
    <property type="match status" value="1"/>
</dbReference>
<name>A0A0V7ZD23_9CYAN</name>
<dbReference type="EMBL" id="LMTZ01000143">
    <property type="protein sequence ID" value="KST63130.1"/>
    <property type="molecule type" value="Genomic_DNA"/>
</dbReference>
<reference evidence="9 11" key="1">
    <citation type="journal article" date="2015" name="Genome Announc.">
        <title>Draft Genome of the Euendolithic (true boring) Cyanobacterium Mastigocoleus testarum strain BC008.</title>
        <authorList>
            <person name="Guida B.S."/>
            <person name="Garcia-Pichel F."/>
        </authorList>
    </citation>
    <scope>NUCLEOTIDE SEQUENCE [LARGE SCALE GENOMIC DNA]</scope>
    <source>
        <strain evidence="9 11">BC008</strain>
    </source>
</reference>
<dbReference type="SUPFAM" id="SSF46626">
    <property type="entry name" value="Cytochrome c"/>
    <property type="match status" value="2"/>
</dbReference>
<protein>
    <submittedName>
        <fullName evidence="9">Cytochrome C peroxidase</fullName>
    </submittedName>
</protein>
<evidence type="ECO:0000313" key="11">
    <source>
        <dbReference type="Proteomes" id="UP000053372"/>
    </source>
</evidence>
<dbReference type="AlphaFoldDB" id="A0A0V7ZD23"/>
<dbReference type="GO" id="GO:0020037">
    <property type="term" value="F:heme binding"/>
    <property type="evidence" value="ECO:0007669"/>
    <property type="project" value="InterPro"/>
</dbReference>
<evidence type="ECO:0000256" key="1">
    <source>
        <dbReference type="ARBA" id="ARBA00022617"/>
    </source>
</evidence>
<evidence type="ECO:0000256" key="6">
    <source>
        <dbReference type="PROSITE-ProRule" id="PRU00433"/>
    </source>
</evidence>
<evidence type="ECO:0000313" key="9">
    <source>
        <dbReference type="EMBL" id="KST62375.1"/>
    </source>
</evidence>
<keyword evidence="2 6" id="KW-0479">Metal-binding</keyword>
<evidence type="ECO:0000256" key="3">
    <source>
        <dbReference type="ARBA" id="ARBA00022729"/>
    </source>
</evidence>
<sequence>MQLGSDGVQSCASCHFHAGADNRSKNQINPGPGNKFDIASAPNYQLKPSDFPFHKLENPNDASSKVISDVNDVAGSQGVSRARFIDVQPGSDKDKTTPVRDEVFNVGGVNVRRVTDRDTPTVINSVFNFRNFWDGRAQNIFNGVNPSGLRDSNAFVLEAQNRRRLRDVRVRINNSSLASQAVGPPASSFELSAEVEPIISPSTVELSDSEDRIEVRDSQGRTINRGSATEGVEAAPDVDEQRRSRRPRRQRPPRRPRRKFRSVGRKLGKKMLAVNPLNKQVVASDDSVLGSFSKFPQSGINKSYEEMIQQAFQRQWWDSNIVVRVDPKTGRRRFRRNPRNRPLSTNEFTLAEYNFALFFGLAVQEYESTLVSDQTPFDQFLSGDKNALTPEQQRGWDIFQNKGLCISCHVGSELTAASVSNVARQQRILRPPAPAPNPVVGDTGFINIGVRPVAEDLGVGGKDEFDNPLSEARLALQGTFERLLGEKPPIIPKNEQDIAADGAFKTSGLRNVELTAPYFHNGGQLTLEQVIEFYNRGGDFGRNLPPLNLSADEKKSLVAFMKGLTDERVRLQKAPFDHPQLFVPNGHPNDEQNVIPDPDIQGEDGTKQAKDDLLEIPAVGRGGGKPLPNFLGG</sequence>
<keyword evidence="9" id="KW-0575">Peroxidase</keyword>
<feature type="compositionally biased region" description="Basic residues" evidence="7">
    <location>
        <begin position="243"/>
        <end position="263"/>
    </location>
</feature>
<evidence type="ECO:0000313" key="10">
    <source>
        <dbReference type="EMBL" id="KST63130.1"/>
    </source>
</evidence>
<evidence type="ECO:0000256" key="4">
    <source>
        <dbReference type="ARBA" id="ARBA00023002"/>
    </source>
</evidence>
<comment type="caution">
    <text evidence="9">The sequence shown here is derived from an EMBL/GenBank/DDBJ whole genome shotgun (WGS) entry which is preliminary data.</text>
</comment>
<evidence type="ECO:0000259" key="8">
    <source>
        <dbReference type="PROSITE" id="PS51007"/>
    </source>
</evidence>